<keyword evidence="1" id="KW-0472">Membrane</keyword>
<evidence type="ECO:0000313" key="2">
    <source>
        <dbReference type="EMBL" id="LAB37455.1"/>
    </source>
</evidence>
<accession>A0A2D4MVL6</accession>
<organism evidence="2">
    <name type="scientific">Micrurus spixii</name>
    <name type="common">Amazon coral snake</name>
    <dbReference type="NCBI Taxonomy" id="129469"/>
    <lineage>
        <taxon>Eukaryota</taxon>
        <taxon>Metazoa</taxon>
        <taxon>Chordata</taxon>
        <taxon>Craniata</taxon>
        <taxon>Vertebrata</taxon>
        <taxon>Euteleostomi</taxon>
        <taxon>Lepidosauria</taxon>
        <taxon>Squamata</taxon>
        <taxon>Bifurcata</taxon>
        <taxon>Unidentata</taxon>
        <taxon>Episquamata</taxon>
        <taxon>Toxicofera</taxon>
        <taxon>Serpentes</taxon>
        <taxon>Colubroidea</taxon>
        <taxon>Elapidae</taxon>
        <taxon>Elapinae</taxon>
        <taxon>Micrurus</taxon>
    </lineage>
</organism>
<feature type="transmembrane region" description="Helical" evidence="1">
    <location>
        <begin position="76"/>
        <end position="100"/>
    </location>
</feature>
<dbReference type="AlphaFoldDB" id="A0A2D4MVL6"/>
<reference evidence="2" key="2">
    <citation type="submission" date="2017-11" db="EMBL/GenBank/DDBJ databases">
        <title>Coralsnake Venomics: Analyses of Venom Gland Transcriptomes and Proteomes of Six Brazilian Taxa.</title>
        <authorList>
            <person name="Aird S.D."/>
            <person name="Jorge da Silva N."/>
            <person name="Qiu L."/>
            <person name="Villar-Briones A."/>
            <person name="Aparecida-Saddi V."/>
            <person name="Campos-Telles M.P."/>
            <person name="Grau M."/>
            <person name="Mikheyev A.S."/>
        </authorList>
    </citation>
    <scope>NUCLEOTIDE SEQUENCE</scope>
    <source>
        <tissue evidence="2">Venom_gland</tissue>
    </source>
</reference>
<name>A0A2D4MVL6_9SAUR</name>
<protein>
    <submittedName>
        <fullName evidence="2">Uncharacterized protein</fullName>
    </submittedName>
</protein>
<reference evidence="2" key="1">
    <citation type="submission" date="2017-07" db="EMBL/GenBank/DDBJ databases">
        <authorList>
            <person name="Mikheyev A."/>
            <person name="Grau M."/>
        </authorList>
    </citation>
    <scope>NUCLEOTIDE SEQUENCE</scope>
    <source>
        <tissue evidence="2">Venom_gland</tissue>
    </source>
</reference>
<sequence length="107" mass="12122">MMLYPTKHTWNPNPSEFSPCFHDTLPDGAWPGTIDSKGHSVSSMSSWIDSVTSFLHKTRCLHISHSQDSQPTFNSLAIFANEIMFVFIPCKVLSMAYIVYDVPKQIK</sequence>
<proteinExistence type="predicted"/>
<dbReference type="EMBL" id="IACM01126297">
    <property type="protein sequence ID" value="LAB37455.1"/>
    <property type="molecule type" value="Transcribed_RNA"/>
</dbReference>
<keyword evidence="1" id="KW-0812">Transmembrane</keyword>
<keyword evidence="1" id="KW-1133">Transmembrane helix</keyword>
<evidence type="ECO:0000256" key="1">
    <source>
        <dbReference type="SAM" id="Phobius"/>
    </source>
</evidence>